<sequence>MSFQPTPFRLPAFMLTQAPTELHRFVGENLPALAFAATILGGSSGRQLLARLVEELQSETIVTSSAQRSAAQLSHVLDPDGSAWRGLTQTQGIDEQGAELTEMEQLLRVFHETLAQM</sequence>
<organism evidence="1 2">
    <name type="scientific">Pseudoprimorskyibacter insulae</name>
    <dbReference type="NCBI Taxonomy" id="1695997"/>
    <lineage>
        <taxon>Bacteria</taxon>
        <taxon>Pseudomonadati</taxon>
        <taxon>Pseudomonadota</taxon>
        <taxon>Alphaproteobacteria</taxon>
        <taxon>Rhodobacterales</taxon>
        <taxon>Paracoccaceae</taxon>
        <taxon>Pseudoprimorskyibacter</taxon>
    </lineage>
</organism>
<keyword evidence="2" id="KW-1185">Reference proteome</keyword>
<reference evidence="2" key="1">
    <citation type="submission" date="2018-03" db="EMBL/GenBank/DDBJ databases">
        <authorList>
            <person name="Rodrigo-Torres L."/>
            <person name="Arahal R. D."/>
            <person name="Lucena T."/>
        </authorList>
    </citation>
    <scope>NUCLEOTIDE SEQUENCE [LARGE SCALE GENOMIC DNA]</scope>
    <source>
        <strain evidence="2">CECT 8871</strain>
    </source>
</reference>
<dbReference type="EMBL" id="OMOJ01000001">
    <property type="protein sequence ID" value="SPF78096.1"/>
    <property type="molecule type" value="Genomic_DNA"/>
</dbReference>
<evidence type="ECO:0000313" key="1">
    <source>
        <dbReference type="EMBL" id="SPF78096.1"/>
    </source>
</evidence>
<protein>
    <submittedName>
        <fullName evidence="1">Uncharacterized protein</fullName>
    </submittedName>
</protein>
<dbReference type="Proteomes" id="UP000244904">
    <property type="component" value="Unassembled WGS sequence"/>
</dbReference>
<evidence type="ECO:0000313" key="2">
    <source>
        <dbReference type="Proteomes" id="UP000244904"/>
    </source>
</evidence>
<gene>
    <name evidence="1" type="ORF">PRI8871_00687</name>
</gene>
<accession>A0A2R8APU3</accession>
<dbReference type="RefSeq" id="WP_108884770.1">
    <property type="nucleotide sequence ID" value="NZ_OMOJ01000001.1"/>
</dbReference>
<dbReference type="AlphaFoldDB" id="A0A2R8APU3"/>
<name>A0A2R8APU3_9RHOB</name>
<proteinExistence type="predicted"/>